<reference evidence="2" key="1">
    <citation type="submission" date="2022-11" db="UniProtKB">
        <authorList>
            <consortium name="WormBaseParasite"/>
        </authorList>
    </citation>
    <scope>IDENTIFICATION</scope>
</reference>
<accession>A0A915K2K2</accession>
<sequence>MLLMYYLDDKQTRVYTLKAKTAALEPIQYKKDERLDKKIASTNKVDPNGKPTISAHPVCRAGFKRLYHYLSDLAENFLFVDKKRDATCNSLAKAKAAFTLHGHNHGGRNQSDYAIKN</sequence>
<dbReference type="Proteomes" id="UP000887565">
    <property type="component" value="Unplaced"/>
</dbReference>
<dbReference type="WBParaSite" id="nRc.2.0.1.t32058-RA">
    <property type="protein sequence ID" value="nRc.2.0.1.t32058-RA"/>
    <property type="gene ID" value="nRc.2.0.1.g32058"/>
</dbReference>
<dbReference type="Gene3D" id="4.10.80.300">
    <property type="match status" value="1"/>
</dbReference>
<name>A0A915K2K2_ROMCU</name>
<protein>
    <submittedName>
        <fullName evidence="2">Uncharacterized protein</fullName>
    </submittedName>
</protein>
<keyword evidence="1" id="KW-1185">Reference proteome</keyword>
<organism evidence="1 2">
    <name type="scientific">Romanomermis culicivorax</name>
    <name type="common">Nematode worm</name>
    <dbReference type="NCBI Taxonomy" id="13658"/>
    <lineage>
        <taxon>Eukaryota</taxon>
        <taxon>Metazoa</taxon>
        <taxon>Ecdysozoa</taxon>
        <taxon>Nematoda</taxon>
        <taxon>Enoplea</taxon>
        <taxon>Dorylaimia</taxon>
        <taxon>Mermithida</taxon>
        <taxon>Mermithoidea</taxon>
        <taxon>Mermithidae</taxon>
        <taxon>Romanomermis</taxon>
    </lineage>
</organism>
<dbReference type="AlphaFoldDB" id="A0A915K2K2"/>
<evidence type="ECO:0000313" key="2">
    <source>
        <dbReference type="WBParaSite" id="nRc.2.0.1.t32058-RA"/>
    </source>
</evidence>
<proteinExistence type="predicted"/>
<evidence type="ECO:0000313" key="1">
    <source>
        <dbReference type="Proteomes" id="UP000887565"/>
    </source>
</evidence>